<gene>
    <name evidence="2" type="ORF">GCM10025790_12390</name>
</gene>
<evidence type="ECO:0000259" key="1">
    <source>
        <dbReference type="Pfam" id="PF01814"/>
    </source>
</evidence>
<organism evidence="2 3">
    <name type="scientific">Nesterenkonia rhizosphaerae</name>
    <dbReference type="NCBI Taxonomy" id="1348272"/>
    <lineage>
        <taxon>Bacteria</taxon>
        <taxon>Bacillati</taxon>
        <taxon>Actinomycetota</taxon>
        <taxon>Actinomycetes</taxon>
        <taxon>Micrococcales</taxon>
        <taxon>Micrococcaceae</taxon>
        <taxon>Nesterenkonia</taxon>
    </lineage>
</organism>
<evidence type="ECO:0000313" key="2">
    <source>
        <dbReference type="EMBL" id="GAA4918324.1"/>
    </source>
</evidence>
<dbReference type="Proteomes" id="UP001500368">
    <property type="component" value="Unassembled WGS sequence"/>
</dbReference>
<evidence type="ECO:0000313" key="3">
    <source>
        <dbReference type="Proteomes" id="UP001500368"/>
    </source>
</evidence>
<dbReference type="Pfam" id="PF01814">
    <property type="entry name" value="Hemerythrin"/>
    <property type="match status" value="1"/>
</dbReference>
<dbReference type="Gene3D" id="1.20.120.520">
    <property type="entry name" value="nmb1532 protein domain like"/>
    <property type="match status" value="1"/>
</dbReference>
<protein>
    <recommendedName>
        <fullName evidence="1">Hemerythrin-like domain-containing protein</fullName>
    </recommendedName>
</protein>
<dbReference type="PANTHER" id="PTHR35585">
    <property type="entry name" value="HHE DOMAIN PROTEIN (AFU_ORTHOLOGUE AFUA_4G00730)"/>
    <property type="match status" value="1"/>
</dbReference>
<reference evidence="3" key="1">
    <citation type="journal article" date="2019" name="Int. J. Syst. Evol. Microbiol.">
        <title>The Global Catalogue of Microorganisms (GCM) 10K type strain sequencing project: providing services to taxonomists for standard genome sequencing and annotation.</title>
        <authorList>
            <consortium name="The Broad Institute Genomics Platform"/>
            <consortium name="The Broad Institute Genome Sequencing Center for Infectious Disease"/>
            <person name="Wu L."/>
            <person name="Ma J."/>
        </authorList>
    </citation>
    <scope>NUCLEOTIDE SEQUENCE [LARGE SCALE GENOMIC DNA]</scope>
    <source>
        <strain evidence="3">JCM 19129</strain>
    </source>
</reference>
<proteinExistence type="predicted"/>
<dbReference type="PANTHER" id="PTHR35585:SF1">
    <property type="entry name" value="HHE DOMAIN PROTEIN (AFU_ORTHOLOGUE AFUA_4G00730)"/>
    <property type="match status" value="1"/>
</dbReference>
<keyword evidence="3" id="KW-1185">Reference proteome</keyword>
<name>A0ABP9FUU8_9MICC</name>
<feature type="domain" description="Hemerythrin-like" evidence="1">
    <location>
        <begin position="36"/>
        <end position="148"/>
    </location>
</feature>
<sequence>MSALFHANVAENSMSTSIAEQSTAELGGRLSVLTRQRNDHIELDKLLNKLDQTHGPEQDQVLLDIYRLVFPHAFAEESVLWPVMRRVLDDGQALTLEVEQEHQEVNELVSRLEGMEHSDEQRAPVLARLIEVLREDVRDEEDELFPRLQRALAMWQVQALGLAWEVLRRTAPTRAHPVVARRPPGNVLAAVPLTILDRARDALDYRALRTPGTKKASAIRSLSTALGHAAARVERLPIMRQGEDPSTRLAGHSAGT</sequence>
<dbReference type="EMBL" id="BAABLW010000007">
    <property type="protein sequence ID" value="GAA4918324.1"/>
    <property type="molecule type" value="Genomic_DNA"/>
</dbReference>
<dbReference type="InterPro" id="IPR012312">
    <property type="entry name" value="Hemerythrin-like"/>
</dbReference>
<comment type="caution">
    <text evidence="2">The sequence shown here is derived from an EMBL/GenBank/DDBJ whole genome shotgun (WGS) entry which is preliminary data.</text>
</comment>
<accession>A0ABP9FUU8</accession>